<keyword evidence="3 5" id="KW-1133">Transmembrane helix</keyword>
<accession>A0A2P7R9E3</accession>
<dbReference type="Proteomes" id="UP000242181">
    <property type="component" value="Unassembled WGS sequence"/>
</dbReference>
<comment type="function">
    <text evidence="5">Plays a role in cell envelope biogenesis, maintenance of cell envelope integrity and membrane homeostasis.</text>
</comment>
<name>A0A2P7R9E3_9GAMM</name>
<feature type="transmembrane region" description="Helical" evidence="5">
    <location>
        <begin position="20"/>
        <end position="39"/>
    </location>
</feature>
<feature type="transmembrane region" description="Helical" evidence="5">
    <location>
        <begin position="51"/>
        <end position="68"/>
    </location>
</feature>
<protein>
    <recommendedName>
        <fullName evidence="5">Inner membrane-spanning protein YciB</fullName>
    </recommendedName>
</protein>
<sequence>MKQFAEFIPLIIFFVVYKTVDIYAATGALMAATCVQMLVQWLRHKRLEKMHLVTLVLVLFFGGLTMFFQDDAFIKWKVTAVNALFAVGLLVSRYGFGKNLIKQMLGKEMPLPDAIWDRANLAWVGFFAFCGALNVYVAFYLSQEFWVNFKVFGLLGLTLAFTFATAFYLYRQLPPQDGTKQEGQP</sequence>
<dbReference type="NCBIfam" id="NF001325">
    <property type="entry name" value="PRK00259.1-3"/>
    <property type="match status" value="1"/>
</dbReference>
<comment type="caution">
    <text evidence="6">The sequence shown here is derived from an EMBL/GenBank/DDBJ whole genome shotgun (WGS) entry which is preliminary data.</text>
</comment>
<dbReference type="HAMAP" id="MF_00189">
    <property type="entry name" value="YciB"/>
    <property type="match status" value="1"/>
</dbReference>
<dbReference type="AlphaFoldDB" id="A0A2P7R9E3"/>
<feature type="transmembrane region" description="Helical" evidence="5">
    <location>
        <begin position="151"/>
        <end position="170"/>
    </location>
</feature>
<reference evidence="6 7" key="1">
    <citation type="submission" date="2018-03" db="EMBL/GenBank/DDBJ databases">
        <title>The draft genome of Zobellella taiwanensis JCM 13381.</title>
        <authorList>
            <person name="Liu L."/>
            <person name="Li L."/>
            <person name="Wang T."/>
            <person name="Zhang X."/>
            <person name="Liang L."/>
        </authorList>
    </citation>
    <scope>NUCLEOTIDE SEQUENCE [LARGE SCALE GENOMIC DNA]</scope>
    <source>
        <strain evidence="6 7">JCM 13381</strain>
    </source>
</reference>
<dbReference type="PANTHER" id="PTHR36917">
    <property type="entry name" value="INTRACELLULAR SEPTATION PROTEIN A-RELATED"/>
    <property type="match status" value="1"/>
</dbReference>
<keyword evidence="4 5" id="KW-0472">Membrane</keyword>
<evidence type="ECO:0000313" key="6">
    <source>
        <dbReference type="EMBL" id="PSJ46819.1"/>
    </source>
</evidence>
<feature type="transmembrane region" description="Helical" evidence="5">
    <location>
        <begin position="121"/>
        <end position="139"/>
    </location>
</feature>
<dbReference type="PANTHER" id="PTHR36917:SF1">
    <property type="entry name" value="INNER MEMBRANE-SPANNING PROTEIN YCIB"/>
    <property type="match status" value="1"/>
</dbReference>
<evidence type="ECO:0000256" key="3">
    <source>
        <dbReference type="ARBA" id="ARBA00022989"/>
    </source>
</evidence>
<dbReference type="RefSeq" id="WP_106452183.1">
    <property type="nucleotide sequence ID" value="NZ_PXYH01000003.1"/>
</dbReference>
<comment type="subcellular location">
    <subcellularLocation>
        <location evidence="5">Cell inner membrane</location>
        <topology evidence="5">Multi-pass membrane protein</topology>
    </subcellularLocation>
</comment>
<dbReference type="EMBL" id="PXYH01000003">
    <property type="protein sequence ID" value="PSJ46819.1"/>
    <property type="molecule type" value="Genomic_DNA"/>
</dbReference>
<evidence type="ECO:0000313" key="7">
    <source>
        <dbReference type="Proteomes" id="UP000242181"/>
    </source>
</evidence>
<evidence type="ECO:0000256" key="2">
    <source>
        <dbReference type="ARBA" id="ARBA00022692"/>
    </source>
</evidence>
<dbReference type="NCBIfam" id="NF001324">
    <property type="entry name" value="PRK00259.1-2"/>
    <property type="match status" value="1"/>
</dbReference>
<proteinExistence type="inferred from homology"/>
<dbReference type="InterPro" id="IPR006008">
    <property type="entry name" value="YciB"/>
</dbReference>
<dbReference type="OrthoDB" id="9788219at2"/>
<comment type="similarity">
    <text evidence="5">Belongs to the YciB family.</text>
</comment>
<evidence type="ECO:0000256" key="5">
    <source>
        <dbReference type="HAMAP-Rule" id="MF_00189"/>
    </source>
</evidence>
<evidence type="ECO:0000256" key="4">
    <source>
        <dbReference type="ARBA" id="ARBA00023136"/>
    </source>
</evidence>
<feature type="transmembrane region" description="Helical" evidence="5">
    <location>
        <begin position="80"/>
        <end position="101"/>
    </location>
</feature>
<keyword evidence="1 5" id="KW-1003">Cell membrane</keyword>
<dbReference type="Pfam" id="PF04279">
    <property type="entry name" value="IspA"/>
    <property type="match status" value="1"/>
</dbReference>
<keyword evidence="2 5" id="KW-0812">Transmembrane</keyword>
<keyword evidence="7" id="KW-1185">Reference proteome</keyword>
<gene>
    <name evidence="5" type="primary">yciB</name>
    <name evidence="6" type="ORF">C7I36_02620</name>
</gene>
<dbReference type="GO" id="GO:0005886">
    <property type="term" value="C:plasma membrane"/>
    <property type="evidence" value="ECO:0007669"/>
    <property type="project" value="UniProtKB-SubCell"/>
</dbReference>
<dbReference type="NCBIfam" id="TIGR00997">
    <property type="entry name" value="ispZ"/>
    <property type="match status" value="1"/>
</dbReference>
<keyword evidence="5" id="KW-0997">Cell inner membrane</keyword>
<organism evidence="6 7">
    <name type="scientific">Zobellella taiwanensis</name>
    <dbReference type="NCBI Taxonomy" id="347535"/>
    <lineage>
        <taxon>Bacteria</taxon>
        <taxon>Pseudomonadati</taxon>
        <taxon>Pseudomonadota</taxon>
        <taxon>Gammaproteobacteria</taxon>
        <taxon>Aeromonadales</taxon>
        <taxon>Aeromonadaceae</taxon>
        <taxon>Zobellella</taxon>
    </lineage>
</organism>
<evidence type="ECO:0000256" key="1">
    <source>
        <dbReference type="ARBA" id="ARBA00022475"/>
    </source>
</evidence>